<name>A0ABW3ZQ93_9BACI</name>
<proteinExistence type="predicted"/>
<dbReference type="InterPro" id="IPR014962">
    <property type="entry name" value="YolD"/>
</dbReference>
<gene>
    <name evidence="1" type="ORF">ACFQ4A_02305</name>
</gene>
<protein>
    <submittedName>
        <fullName evidence="1">YolD-like family protein</fullName>
    </submittedName>
</protein>
<dbReference type="PANTHER" id="PTHR40051:SF1">
    <property type="entry name" value="YOLD-LIKE FAMILY PROTEIN"/>
    <property type="match status" value="1"/>
</dbReference>
<accession>A0ABW3ZQ93</accession>
<dbReference type="Proteomes" id="UP001597178">
    <property type="component" value="Unassembled WGS sequence"/>
</dbReference>
<sequence length="111" mass="13071">MRMPKDRGSIKWSSLMLPEHVERLKEMWQADGKMKKPTLDEQQAELLNDQLREAFEWQWPVWLHIYENGSVTELSGTVKKLDRHTKSATVKTMARPDTTIAFQDILQITFQ</sequence>
<keyword evidence="2" id="KW-1185">Reference proteome</keyword>
<organism evidence="1 2">
    <name type="scientific">Lentibacillus salinarum</name>
    <dbReference type="NCBI Taxonomy" id="446820"/>
    <lineage>
        <taxon>Bacteria</taxon>
        <taxon>Bacillati</taxon>
        <taxon>Bacillota</taxon>
        <taxon>Bacilli</taxon>
        <taxon>Bacillales</taxon>
        <taxon>Bacillaceae</taxon>
        <taxon>Lentibacillus</taxon>
    </lineage>
</organism>
<dbReference type="EMBL" id="JBHTNH010000002">
    <property type="protein sequence ID" value="MFD1360510.1"/>
    <property type="molecule type" value="Genomic_DNA"/>
</dbReference>
<evidence type="ECO:0000313" key="1">
    <source>
        <dbReference type="EMBL" id="MFD1360510.1"/>
    </source>
</evidence>
<dbReference type="PANTHER" id="PTHR40051">
    <property type="entry name" value="IG HYPOTHETICAL 15966"/>
    <property type="match status" value="1"/>
</dbReference>
<reference evidence="2" key="1">
    <citation type="journal article" date="2019" name="Int. J. Syst. Evol. Microbiol.">
        <title>The Global Catalogue of Microorganisms (GCM) 10K type strain sequencing project: providing services to taxonomists for standard genome sequencing and annotation.</title>
        <authorList>
            <consortium name="The Broad Institute Genomics Platform"/>
            <consortium name="The Broad Institute Genome Sequencing Center for Infectious Disease"/>
            <person name="Wu L."/>
            <person name="Ma J."/>
        </authorList>
    </citation>
    <scope>NUCLEOTIDE SEQUENCE [LARGE SCALE GENOMIC DNA]</scope>
    <source>
        <strain evidence="2">CCUG 54822</strain>
    </source>
</reference>
<dbReference type="RefSeq" id="WP_382397217.1">
    <property type="nucleotide sequence ID" value="NZ_JBHTNH010000002.1"/>
</dbReference>
<evidence type="ECO:0000313" key="2">
    <source>
        <dbReference type="Proteomes" id="UP001597178"/>
    </source>
</evidence>
<comment type="caution">
    <text evidence="1">The sequence shown here is derived from an EMBL/GenBank/DDBJ whole genome shotgun (WGS) entry which is preliminary data.</text>
</comment>
<dbReference type="Pfam" id="PF08863">
    <property type="entry name" value="YolD"/>
    <property type="match status" value="1"/>
</dbReference>